<comment type="similarity">
    <text evidence="2 6">Belongs to the class-II pyridoxal-phosphate-dependent aminotransferase family.</text>
</comment>
<evidence type="ECO:0000313" key="8">
    <source>
        <dbReference type="Proteomes" id="UP000694856"/>
    </source>
</evidence>
<keyword evidence="8" id="KW-1185">Reference proteome</keyword>
<keyword evidence="3" id="KW-0808">Transferase</keyword>
<dbReference type="GO" id="GO:0017059">
    <property type="term" value="C:serine palmitoyltransferase complex"/>
    <property type="evidence" value="ECO:0007669"/>
    <property type="project" value="TreeGrafter"/>
</dbReference>
<organism evidence="8 9">
    <name type="scientific">Camelus ferus</name>
    <name type="common">Wild bactrian camel</name>
    <name type="synonym">Camelus bactrianus ferus</name>
    <dbReference type="NCBI Taxonomy" id="419612"/>
    <lineage>
        <taxon>Eukaryota</taxon>
        <taxon>Metazoa</taxon>
        <taxon>Chordata</taxon>
        <taxon>Craniata</taxon>
        <taxon>Vertebrata</taxon>
        <taxon>Euteleostomi</taxon>
        <taxon>Mammalia</taxon>
        <taxon>Eutheria</taxon>
        <taxon>Laurasiatheria</taxon>
        <taxon>Artiodactyla</taxon>
        <taxon>Tylopoda</taxon>
        <taxon>Camelidae</taxon>
        <taxon>Camelus</taxon>
    </lineage>
</organism>
<dbReference type="SUPFAM" id="SSF53383">
    <property type="entry name" value="PLP-dependent transferases"/>
    <property type="match status" value="1"/>
</dbReference>
<proteinExistence type="inferred from homology"/>
<keyword evidence="4 6" id="KW-0663">Pyridoxal phosphate</keyword>
<dbReference type="GO" id="GO:0004758">
    <property type="term" value="F:serine C-palmitoyltransferase activity"/>
    <property type="evidence" value="ECO:0007669"/>
    <property type="project" value="TreeGrafter"/>
</dbReference>
<dbReference type="Pfam" id="PF00155">
    <property type="entry name" value="Aminotran_1_2"/>
    <property type="match status" value="1"/>
</dbReference>
<accession>A0A8B8RK71</accession>
<protein>
    <submittedName>
        <fullName evidence="9">LOW QUALITY PROTEIN: 8-amino-7-oxononanoate synthase-like</fullName>
    </submittedName>
</protein>
<dbReference type="GO" id="GO:0046513">
    <property type="term" value="P:ceramide biosynthetic process"/>
    <property type="evidence" value="ECO:0007669"/>
    <property type="project" value="TreeGrafter"/>
</dbReference>
<dbReference type="RefSeq" id="XP_032318232.1">
    <property type="nucleotide sequence ID" value="XM_032462341.1"/>
</dbReference>
<evidence type="ECO:0000256" key="1">
    <source>
        <dbReference type="ARBA" id="ARBA00001933"/>
    </source>
</evidence>
<dbReference type="Proteomes" id="UP000694856">
    <property type="component" value="Chromosome 19"/>
</dbReference>
<dbReference type="AlphaFoldDB" id="A0A8B8RK71"/>
<dbReference type="KEGG" id="cfr:116656658"/>
<evidence type="ECO:0000259" key="7">
    <source>
        <dbReference type="Pfam" id="PF00155"/>
    </source>
</evidence>
<dbReference type="GO" id="GO:0016020">
    <property type="term" value="C:membrane"/>
    <property type="evidence" value="ECO:0007669"/>
    <property type="project" value="GOC"/>
</dbReference>
<feature type="domain" description="Aminotransferase class I/classII large" evidence="7">
    <location>
        <begin position="125"/>
        <end position="225"/>
    </location>
</feature>
<sequence>MKRSWQKTLAALIEEKCQLIDKICAAKKENAGMETSVENARINKDSVNILSLADTYRKMMRVNLSLRKELNSLVKELKKGRFLQSKQEEMAEMLKVLKFLVEVMRINTSQEAFTNHSGMECSIVCLPQIVALKKKYKAYLYIDEAHRIGSVGTSSRGVMEFFGMDPRDVDVVCMGTFAKSFGAAGGYTAGRKDLVDYLRVYLHSAAYATSMSPPTAEQIIRSMKFIMGLDGTTQARDGEEEFHCCRLRTHGQNTHNGSHLLHQQILQHYLCHIPGIWSPLLISATAFISSPLNPWSGS</sequence>
<dbReference type="Gene3D" id="3.40.640.10">
    <property type="entry name" value="Type I PLP-dependent aspartate aminotransferase-like (Major domain)"/>
    <property type="match status" value="1"/>
</dbReference>
<dbReference type="PANTHER" id="PTHR13693:SF56">
    <property type="entry name" value="SERINE PALMITOYLTRANSFERASE 3"/>
    <property type="match status" value="1"/>
</dbReference>
<evidence type="ECO:0000313" key="9">
    <source>
        <dbReference type="RefSeq" id="XP_032318232.1"/>
    </source>
</evidence>
<dbReference type="GO" id="GO:0030170">
    <property type="term" value="F:pyridoxal phosphate binding"/>
    <property type="evidence" value="ECO:0007669"/>
    <property type="project" value="InterPro"/>
</dbReference>
<dbReference type="InterPro" id="IPR015421">
    <property type="entry name" value="PyrdxlP-dep_Trfase_major"/>
</dbReference>
<keyword evidence="5" id="KW-0012">Acyltransferase</keyword>
<evidence type="ECO:0000256" key="3">
    <source>
        <dbReference type="ARBA" id="ARBA00022679"/>
    </source>
</evidence>
<name>A0A8B8RK71_CAMFR</name>
<dbReference type="PROSITE" id="PS00599">
    <property type="entry name" value="AA_TRANSFER_CLASS_2"/>
    <property type="match status" value="1"/>
</dbReference>
<dbReference type="GeneID" id="116656658"/>
<dbReference type="PANTHER" id="PTHR13693">
    <property type="entry name" value="CLASS II AMINOTRANSFERASE/8-AMINO-7-OXONONANOATE SYNTHASE"/>
    <property type="match status" value="1"/>
</dbReference>
<dbReference type="InterPro" id="IPR004839">
    <property type="entry name" value="Aminotransferase_I/II_large"/>
</dbReference>
<dbReference type="InterPro" id="IPR050087">
    <property type="entry name" value="AON_synthase_class-II"/>
</dbReference>
<gene>
    <name evidence="9" type="primary">LOC116656658</name>
</gene>
<evidence type="ECO:0000256" key="5">
    <source>
        <dbReference type="ARBA" id="ARBA00023315"/>
    </source>
</evidence>
<dbReference type="InterPro" id="IPR001917">
    <property type="entry name" value="Aminotrans_II_pyridoxalP_BS"/>
</dbReference>
<dbReference type="GO" id="GO:0046512">
    <property type="term" value="P:sphingosine biosynthetic process"/>
    <property type="evidence" value="ECO:0007669"/>
    <property type="project" value="TreeGrafter"/>
</dbReference>
<evidence type="ECO:0000256" key="6">
    <source>
        <dbReference type="RuleBase" id="RU003693"/>
    </source>
</evidence>
<evidence type="ECO:0000256" key="2">
    <source>
        <dbReference type="ARBA" id="ARBA00008392"/>
    </source>
</evidence>
<reference evidence="9" key="1">
    <citation type="submission" date="2025-08" db="UniProtKB">
        <authorList>
            <consortium name="RefSeq"/>
        </authorList>
    </citation>
    <scope>IDENTIFICATION</scope>
    <source>
        <tissue evidence="9">Ear skin</tissue>
    </source>
</reference>
<dbReference type="InterPro" id="IPR015424">
    <property type="entry name" value="PyrdxlP-dep_Trfase"/>
</dbReference>
<evidence type="ECO:0000256" key="4">
    <source>
        <dbReference type="ARBA" id="ARBA00022898"/>
    </source>
</evidence>
<comment type="cofactor">
    <cofactor evidence="1 6">
        <name>pyridoxal 5'-phosphate</name>
        <dbReference type="ChEBI" id="CHEBI:597326"/>
    </cofactor>
</comment>